<proteinExistence type="predicted"/>
<organism evidence="1 2">
    <name type="scientific">Candidatus Aramenus sulfurataquae</name>
    <dbReference type="NCBI Taxonomy" id="1326980"/>
    <lineage>
        <taxon>Archaea</taxon>
        <taxon>Thermoproteota</taxon>
        <taxon>Thermoprotei</taxon>
        <taxon>Sulfolobales</taxon>
        <taxon>Sulfolobaceae</taxon>
        <taxon>Candidatus Aramenus</taxon>
    </lineage>
</organism>
<sequence length="368" mass="40485">MELERLVSELVKFKTYSNQELRECASFIAEYFKDQGYSPRVKEYEPGYPVVIVDNGKEGRQVLLNGHFDVVPPGDLSKWSVDPFSGDLKGGKVFGRGSADMKGGLATLMEVFVEVAEKVDYSLVFTAVPDEETGGQRGTRHLSEKFSPTFVIVGEPTQGMVNVGEKGLFQVKVIERGKSAHGSTPSLGDNAIMKLVKDLEALEGVAKIVTELQEVLEASKALADVDPLIAKELLHVSFNPGVIKGGSKVNVVPDYAEAEVDMRVPPGVPLKRVEEYVRSSVRGDVQIIDSSHPTISRGELVEKFKKAVGGKAYISTYATDGRYFRFKGVPTVVYGPGELKVLHSYDEYVSVEELRLTEKRVKEFLLGF</sequence>
<evidence type="ECO:0000313" key="2">
    <source>
        <dbReference type="Proteomes" id="UP000053480"/>
    </source>
</evidence>
<protein>
    <submittedName>
        <fullName evidence="1">M20 family metallopeptidase</fullName>
    </submittedName>
</protein>
<accession>A0ACC6TPS8</accession>
<gene>
    <name evidence="1" type="ORF">TQ35_0006780</name>
</gene>
<evidence type="ECO:0000313" key="1">
    <source>
        <dbReference type="EMBL" id="MEW9491887.1"/>
    </source>
</evidence>
<name>A0ACC6TPS8_9CREN</name>
<dbReference type="Proteomes" id="UP000053480">
    <property type="component" value="Unassembled WGS sequence"/>
</dbReference>
<comment type="caution">
    <text evidence="1">The sequence shown here is derived from an EMBL/GenBank/DDBJ whole genome shotgun (WGS) entry which is preliminary data.</text>
</comment>
<dbReference type="EMBL" id="JZWS03000008">
    <property type="protein sequence ID" value="MEW9491887.1"/>
    <property type="molecule type" value="Genomic_DNA"/>
</dbReference>
<reference evidence="1" key="1">
    <citation type="submission" date="2024-07" db="EMBL/GenBank/DDBJ databases">
        <title>Metagenome and Metagenome-Assembled Genomes of Archaea from a hot spring from the geothermal field of Los Azufres, Mexico.</title>
        <authorList>
            <person name="Marin-Paredes R."/>
            <person name="Martinez-Romero E."/>
            <person name="Servin-Garciduenas L.E."/>
        </authorList>
    </citation>
    <scope>NUCLEOTIDE SEQUENCE</scope>
    <source>
        <strain evidence="1">AZ1-454</strain>
    </source>
</reference>